<evidence type="ECO:0000256" key="4">
    <source>
        <dbReference type="ARBA" id="ARBA00022912"/>
    </source>
</evidence>
<dbReference type="RefSeq" id="WP_284254000.1">
    <property type="nucleotide sequence ID" value="NZ_BAAAQO010000002.1"/>
</dbReference>
<dbReference type="InterPro" id="IPR036196">
    <property type="entry name" value="Ptyr_pPase_sf"/>
</dbReference>
<dbReference type="InterPro" id="IPR017867">
    <property type="entry name" value="Tyr_phospatase_low_mol_wt"/>
</dbReference>
<dbReference type="Proteomes" id="UP001157034">
    <property type="component" value="Unassembled WGS sequence"/>
</dbReference>
<dbReference type="SUPFAM" id="SSF52788">
    <property type="entry name" value="Phosphotyrosine protein phosphatases I"/>
    <property type="match status" value="1"/>
</dbReference>
<evidence type="ECO:0000256" key="1">
    <source>
        <dbReference type="ARBA" id="ARBA00011063"/>
    </source>
</evidence>
<sequence length="173" mass="19165">MRTRDGDPIAAFRVCFVCTGNICRSPMAEAVLRSLITSHGYEQRLQVTSASTGDWHVGERADARTIAALAARGYDASSHRARQFEVDEFAQHDLVLAFDRGQERILRGWATSDLDQGKVQLLMTFDPDGSGTMDVPDPYYSDAAMFDGVLTMIERATFALFRQLEPGIRQGVS</sequence>
<evidence type="ECO:0000256" key="2">
    <source>
        <dbReference type="ARBA" id="ARBA00013064"/>
    </source>
</evidence>
<organism evidence="6 7">
    <name type="scientific">Pseudolysinimonas kribbensis</name>
    <dbReference type="NCBI Taxonomy" id="433641"/>
    <lineage>
        <taxon>Bacteria</taxon>
        <taxon>Bacillati</taxon>
        <taxon>Actinomycetota</taxon>
        <taxon>Actinomycetes</taxon>
        <taxon>Micrococcales</taxon>
        <taxon>Microbacteriaceae</taxon>
        <taxon>Pseudolysinimonas</taxon>
    </lineage>
</organism>
<accession>A0ABQ6K3I3</accession>
<dbReference type="EC" id="3.1.3.48" evidence="2"/>
<evidence type="ECO:0000256" key="3">
    <source>
        <dbReference type="ARBA" id="ARBA00022801"/>
    </source>
</evidence>
<comment type="caution">
    <text evidence="6">The sequence shown here is derived from an EMBL/GenBank/DDBJ whole genome shotgun (WGS) entry which is preliminary data.</text>
</comment>
<gene>
    <name evidence="6" type="primary">ptpA</name>
    <name evidence="6" type="ORF">GCM10025881_20140</name>
</gene>
<keyword evidence="3" id="KW-0378">Hydrolase</keyword>
<dbReference type="Pfam" id="PF01451">
    <property type="entry name" value="LMWPc"/>
    <property type="match status" value="1"/>
</dbReference>
<dbReference type="PANTHER" id="PTHR11717">
    <property type="entry name" value="LOW MOLECULAR WEIGHT PROTEIN TYROSINE PHOSPHATASE"/>
    <property type="match status" value="1"/>
</dbReference>
<evidence type="ECO:0000313" key="7">
    <source>
        <dbReference type="Proteomes" id="UP001157034"/>
    </source>
</evidence>
<dbReference type="CDD" id="cd16343">
    <property type="entry name" value="LMWPTP"/>
    <property type="match status" value="1"/>
</dbReference>
<dbReference type="EMBL" id="BSVB01000001">
    <property type="protein sequence ID" value="GMA95190.1"/>
    <property type="molecule type" value="Genomic_DNA"/>
</dbReference>
<name>A0ABQ6K3I3_9MICO</name>
<proteinExistence type="inferred from homology"/>
<dbReference type="SMART" id="SM00226">
    <property type="entry name" value="LMWPc"/>
    <property type="match status" value="1"/>
</dbReference>
<evidence type="ECO:0000259" key="5">
    <source>
        <dbReference type="SMART" id="SM00226"/>
    </source>
</evidence>
<comment type="similarity">
    <text evidence="1">Belongs to the low molecular weight phosphotyrosine protein phosphatase family.</text>
</comment>
<keyword evidence="4" id="KW-0904">Protein phosphatase</keyword>
<feature type="domain" description="Phosphotyrosine protein phosphatase I" evidence="5">
    <location>
        <begin position="12"/>
        <end position="163"/>
    </location>
</feature>
<dbReference type="InterPro" id="IPR050438">
    <property type="entry name" value="LMW_PTPase"/>
</dbReference>
<dbReference type="PANTHER" id="PTHR11717:SF7">
    <property type="entry name" value="LOW MOLECULAR WEIGHT PHOSPHOTYROSINE PROTEIN PHOSPHATASE"/>
    <property type="match status" value="1"/>
</dbReference>
<dbReference type="Gene3D" id="3.40.50.2300">
    <property type="match status" value="1"/>
</dbReference>
<dbReference type="PRINTS" id="PR00719">
    <property type="entry name" value="LMWPTPASE"/>
</dbReference>
<reference evidence="7" key="1">
    <citation type="journal article" date="2019" name="Int. J. Syst. Evol. Microbiol.">
        <title>The Global Catalogue of Microorganisms (GCM) 10K type strain sequencing project: providing services to taxonomists for standard genome sequencing and annotation.</title>
        <authorList>
            <consortium name="The Broad Institute Genomics Platform"/>
            <consortium name="The Broad Institute Genome Sequencing Center for Infectious Disease"/>
            <person name="Wu L."/>
            <person name="Ma J."/>
        </authorList>
    </citation>
    <scope>NUCLEOTIDE SEQUENCE [LARGE SCALE GENOMIC DNA]</scope>
    <source>
        <strain evidence="7">NBRC 108894</strain>
    </source>
</reference>
<protein>
    <recommendedName>
        <fullName evidence="2">protein-tyrosine-phosphatase</fullName>
        <ecNumber evidence="2">3.1.3.48</ecNumber>
    </recommendedName>
</protein>
<evidence type="ECO:0000313" key="6">
    <source>
        <dbReference type="EMBL" id="GMA95190.1"/>
    </source>
</evidence>
<keyword evidence="7" id="KW-1185">Reference proteome</keyword>
<dbReference type="InterPro" id="IPR023485">
    <property type="entry name" value="Ptyr_pPase"/>
</dbReference>